<dbReference type="RefSeq" id="WP_380895113.1">
    <property type="nucleotide sequence ID" value="NZ_JBHTKY010000006.1"/>
</dbReference>
<dbReference type="PROSITE" id="PS51257">
    <property type="entry name" value="PROKAR_LIPOPROTEIN"/>
    <property type="match status" value="1"/>
</dbReference>
<organism evidence="1 2">
    <name type="scientific">Sphingobacterium daejeonense</name>
    <dbReference type="NCBI Taxonomy" id="371142"/>
    <lineage>
        <taxon>Bacteria</taxon>
        <taxon>Pseudomonadati</taxon>
        <taxon>Bacteroidota</taxon>
        <taxon>Sphingobacteriia</taxon>
        <taxon>Sphingobacteriales</taxon>
        <taxon>Sphingobacteriaceae</taxon>
        <taxon>Sphingobacterium</taxon>
    </lineage>
</organism>
<gene>
    <name evidence="1" type="ORF">ACFQ2C_06065</name>
</gene>
<evidence type="ECO:0000313" key="1">
    <source>
        <dbReference type="EMBL" id="MFD1165170.1"/>
    </source>
</evidence>
<dbReference type="EMBL" id="JBHTKY010000006">
    <property type="protein sequence ID" value="MFD1165170.1"/>
    <property type="molecule type" value="Genomic_DNA"/>
</dbReference>
<name>A0ABW3RJ22_9SPHI</name>
<dbReference type="Gene3D" id="1.20.120.930">
    <property type="entry name" value="Uncharacterised protein PF12889, N-terminal DUF3829"/>
    <property type="match status" value="1"/>
</dbReference>
<dbReference type="Proteomes" id="UP001597205">
    <property type="component" value="Unassembled WGS sequence"/>
</dbReference>
<evidence type="ECO:0000313" key="2">
    <source>
        <dbReference type="Proteomes" id="UP001597205"/>
    </source>
</evidence>
<comment type="caution">
    <text evidence="1">The sequence shown here is derived from an EMBL/GenBank/DDBJ whole genome shotgun (WGS) entry which is preliminary data.</text>
</comment>
<reference evidence="2" key="1">
    <citation type="journal article" date="2019" name="Int. J. Syst. Evol. Microbiol.">
        <title>The Global Catalogue of Microorganisms (GCM) 10K type strain sequencing project: providing services to taxonomists for standard genome sequencing and annotation.</title>
        <authorList>
            <consortium name="The Broad Institute Genomics Platform"/>
            <consortium name="The Broad Institute Genome Sequencing Center for Infectious Disease"/>
            <person name="Wu L."/>
            <person name="Ma J."/>
        </authorList>
    </citation>
    <scope>NUCLEOTIDE SEQUENCE [LARGE SCALE GENOMIC DNA]</scope>
    <source>
        <strain evidence="2">CCUG 52468</strain>
    </source>
</reference>
<sequence>MRINHIIAASALAFSLLSSCNNSEKKGETENKTGGMFDSNDQKLSKANELIQFNNTLVKIDNRHYNDMNAFTETFDALEKHIKTKLENPAAISIPPIRRLNSLSIDKIEDLKYPEGTKDFKPLLDQMDESYKALLTISKDMESYKSAEDWKEDKGAKLKIFKEQAESEIKKNREASVKVFDQLKPLIDAAEEVTLANNPLKNQYIRSENILNIALENTKQLFDTKDIAKVKPEFAKNYQEIEKLLNENKADKISDQYRSKAGSFERFNDAVNDYLGKMRILQRNLDEGTEFEETNLSAFEQATDQVLHSYNNFVD</sequence>
<accession>A0ABW3RJ22</accession>
<evidence type="ECO:0008006" key="3">
    <source>
        <dbReference type="Google" id="ProtNLM"/>
    </source>
</evidence>
<proteinExistence type="predicted"/>
<keyword evidence="2" id="KW-1185">Reference proteome</keyword>
<protein>
    <recommendedName>
        <fullName evidence="3">DUF3829 domain-containing protein</fullName>
    </recommendedName>
</protein>